<feature type="transmembrane region" description="Helical" evidence="6">
    <location>
        <begin position="351"/>
        <end position="372"/>
    </location>
</feature>
<comment type="similarity">
    <text evidence="6">Belongs to the SEDS family. MrdB/RodA subfamily.</text>
</comment>
<comment type="catalytic activity">
    <reaction evidence="6">
        <text>[GlcNAc-(1-&gt;4)-Mur2Ac(oyl-L-Ala-gamma-D-Glu-L-Lys-D-Ala-D-Ala)](n)-di-trans,octa-cis-undecaprenyl diphosphate + beta-D-GlcNAc-(1-&gt;4)-Mur2Ac(oyl-L-Ala-gamma-D-Glu-L-Lys-D-Ala-D-Ala)-di-trans,octa-cis-undecaprenyl diphosphate = [GlcNAc-(1-&gt;4)-Mur2Ac(oyl-L-Ala-gamma-D-Glu-L-Lys-D-Ala-D-Ala)](n+1)-di-trans,octa-cis-undecaprenyl diphosphate + di-trans,octa-cis-undecaprenyl diphosphate + H(+)</text>
        <dbReference type="Rhea" id="RHEA:23708"/>
        <dbReference type="Rhea" id="RHEA-COMP:9602"/>
        <dbReference type="Rhea" id="RHEA-COMP:9603"/>
        <dbReference type="ChEBI" id="CHEBI:15378"/>
        <dbReference type="ChEBI" id="CHEBI:58405"/>
        <dbReference type="ChEBI" id="CHEBI:60033"/>
        <dbReference type="ChEBI" id="CHEBI:78435"/>
        <dbReference type="EC" id="2.4.99.28"/>
    </reaction>
</comment>
<dbReference type="GO" id="GO:0051301">
    <property type="term" value="P:cell division"/>
    <property type="evidence" value="ECO:0007669"/>
    <property type="project" value="InterPro"/>
</dbReference>
<sequence length="381" mass="41352">MSGGDFRRSMPEAHADLRRKAGLMQSLHIDLPLLVLLMALSAFGLIVLYSAAGSELHYVKRQAVFFVLGFIGMFIVAQIPLSMMQRWAPWVYAGGLILLVLVLLVGTGAKGAQRWLGVGGFRFQPSEILKLAVPVLLAGYLSRRLLPPTFKHIAWALVLIGVPTVLILKQPDLGTSLLIAQSGVIVLFFAGLGWRYILGALILAASALYPMWHYVMHDYQKQRVLTLLNPEADKLGAGWNIIQSKTAIGSGGLEGKGWLSGTQSHLNFLPESHTDFIIAVLAEEFGLLGVILLMALYVFIIARGFMIAIKAQDSFGRLLAGALTFTLFVYVFVNMGMVSGLLPIVGVPLPLVSHGGTSLLTLMAGFGVLMAISTERRRVTL</sequence>
<evidence type="ECO:0000256" key="6">
    <source>
        <dbReference type="HAMAP-Rule" id="MF_02079"/>
    </source>
</evidence>
<dbReference type="PANTHER" id="PTHR30474:SF1">
    <property type="entry name" value="PEPTIDOGLYCAN GLYCOSYLTRANSFERASE MRDB"/>
    <property type="match status" value="1"/>
</dbReference>
<dbReference type="InterPro" id="IPR011923">
    <property type="entry name" value="RodA/MrdB"/>
</dbReference>
<dbReference type="GO" id="GO:0015648">
    <property type="term" value="F:lipid-linked peptidoglycan transporter activity"/>
    <property type="evidence" value="ECO:0007669"/>
    <property type="project" value="TreeGrafter"/>
</dbReference>
<keyword evidence="4 6" id="KW-1133">Transmembrane helix</keyword>
<feature type="transmembrane region" description="Helical" evidence="6">
    <location>
        <begin position="318"/>
        <end position="345"/>
    </location>
</feature>
<keyword evidence="2 6" id="KW-0812">Transmembrane</keyword>
<dbReference type="AlphaFoldDB" id="A0A839UV83"/>
<feature type="transmembrane region" description="Helical" evidence="6">
    <location>
        <begin position="180"/>
        <end position="209"/>
    </location>
</feature>
<keyword evidence="6" id="KW-1003">Cell membrane</keyword>
<dbReference type="GO" id="GO:0008360">
    <property type="term" value="P:regulation of cell shape"/>
    <property type="evidence" value="ECO:0007669"/>
    <property type="project" value="UniProtKB-KW"/>
</dbReference>
<dbReference type="NCBIfam" id="TIGR02210">
    <property type="entry name" value="rodA_shape"/>
    <property type="match status" value="1"/>
</dbReference>
<feature type="transmembrane region" description="Helical" evidence="6">
    <location>
        <begin position="87"/>
        <end position="107"/>
    </location>
</feature>
<dbReference type="EMBL" id="JACHXZ010000003">
    <property type="protein sequence ID" value="MBB3169277.1"/>
    <property type="molecule type" value="Genomic_DNA"/>
</dbReference>
<feature type="transmembrane region" description="Helical" evidence="6">
    <location>
        <begin position="31"/>
        <end position="51"/>
    </location>
</feature>
<dbReference type="GO" id="GO:0009252">
    <property type="term" value="P:peptidoglycan biosynthetic process"/>
    <property type="evidence" value="ECO:0007669"/>
    <property type="project" value="UniProtKB-UniRule"/>
</dbReference>
<evidence type="ECO:0000256" key="2">
    <source>
        <dbReference type="ARBA" id="ARBA00022692"/>
    </source>
</evidence>
<comment type="caution">
    <text evidence="7">The sequence shown here is derived from an EMBL/GenBank/DDBJ whole genome shotgun (WGS) entry which is preliminary data.</text>
</comment>
<keyword evidence="8" id="KW-1185">Reference proteome</keyword>
<keyword evidence="6" id="KW-0808">Transferase</keyword>
<evidence type="ECO:0000256" key="5">
    <source>
        <dbReference type="ARBA" id="ARBA00023136"/>
    </source>
</evidence>
<comment type="subcellular location">
    <subcellularLocation>
        <location evidence="6">Cell inner membrane</location>
        <topology evidence="6">Multi-pass membrane protein</topology>
    </subcellularLocation>
    <subcellularLocation>
        <location evidence="1">Membrane</location>
        <topology evidence="1">Multi-pass membrane protein</topology>
    </subcellularLocation>
</comment>
<reference evidence="7 8" key="1">
    <citation type="submission" date="2020-08" db="EMBL/GenBank/DDBJ databases">
        <title>Genomic Encyclopedia of Type Strains, Phase III (KMG-III): the genomes of soil and plant-associated and newly described type strains.</title>
        <authorList>
            <person name="Whitman W."/>
        </authorList>
    </citation>
    <scope>NUCLEOTIDE SEQUENCE [LARGE SCALE GENOMIC DNA]</scope>
    <source>
        <strain evidence="7 8">CECT 8571</strain>
    </source>
</reference>
<dbReference type="GO" id="GO:0071555">
    <property type="term" value="P:cell wall organization"/>
    <property type="evidence" value="ECO:0007669"/>
    <property type="project" value="UniProtKB-KW"/>
</dbReference>
<dbReference type="InterPro" id="IPR001182">
    <property type="entry name" value="FtsW/RodA"/>
</dbReference>
<keyword evidence="3 6" id="KW-0133">Cell shape</keyword>
<keyword evidence="6" id="KW-0573">Peptidoglycan synthesis</keyword>
<dbReference type="HAMAP" id="MF_02079">
    <property type="entry name" value="PGT_RodA"/>
    <property type="match status" value="1"/>
</dbReference>
<keyword evidence="6" id="KW-0328">Glycosyltransferase</keyword>
<evidence type="ECO:0000313" key="7">
    <source>
        <dbReference type="EMBL" id="MBB3169277.1"/>
    </source>
</evidence>
<dbReference type="UniPathway" id="UPA00219"/>
<accession>A0A839UV83</accession>
<dbReference type="EC" id="2.4.99.28" evidence="6"/>
<dbReference type="GO" id="GO:0008955">
    <property type="term" value="F:peptidoglycan glycosyltransferase activity"/>
    <property type="evidence" value="ECO:0007669"/>
    <property type="project" value="UniProtKB-UniRule"/>
</dbReference>
<dbReference type="PANTHER" id="PTHR30474">
    <property type="entry name" value="CELL CYCLE PROTEIN"/>
    <property type="match status" value="1"/>
</dbReference>
<evidence type="ECO:0000256" key="1">
    <source>
        <dbReference type="ARBA" id="ARBA00004141"/>
    </source>
</evidence>
<dbReference type="GO" id="GO:0032153">
    <property type="term" value="C:cell division site"/>
    <property type="evidence" value="ECO:0007669"/>
    <property type="project" value="TreeGrafter"/>
</dbReference>
<evidence type="ECO:0000313" key="8">
    <source>
        <dbReference type="Proteomes" id="UP000559987"/>
    </source>
</evidence>
<organism evidence="7 8">
    <name type="scientific">Simiduia aestuariiviva</name>
    <dbReference type="NCBI Taxonomy" id="1510459"/>
    <lineage>
        <taxon>Bacteria</taxon>
        <taxon>Pseudomonadati</taxon>
        <taxon>Pseudomonadota</taxon>
        <taxon>Gammaproteobacteria</taxon>
        <taxon>Cellvibrionales</taxon>
        <taxon>Cellvibrionaceae</taxon>
        <taxon>Simiduia</taxon>
    </lineage>
</organism>
<evidence type="ECO:0000256" key="3">
    <source>
        <dbReference type="ARBA" id="ARBA00022960"/>
    </source>
</evidence>
<evidence type="ECO:0000256" key="4">
    <source>
        <dbReference type="ARBA" id="ARBA00022989"/>
    </source>
</evidence>
<keyword evidence="5 6" id="KW-0472">Membrane</keyword>
<gene>
    <name evidence="6" type="primary">mrdB</name>
    <name evidence="6" type="synonym">rodA</name>
    <name evidence="7" type="ORF">FHS30_002485</name>
</gene>
<keyword evidence="6" id="KW-0997">Cell inner membrane</keyword>
<feature type="transmembrane region" description="Helical" evidence="6">
    <location>
        <begin position="285"/>
        <end position="306"/>
    </location>
</feature>
<name>A0A839UV83_9GAMM</name>
<comment type="pathway">
    <text evidence="6">Cell wall biogenesis; peptidoglycan biosynthesis.</text>
</comment>
<proteinExistence type="inferred from homology"/>
<dbReference type="GO" id="GO:0005886">
    <property type="term" value="C:plasma membrane"/>
    <property type="evidence" value="ECO:0007669"/>
    <property type="project" value="UniProtKB-SubCell"/>
</dbReference>
<dbReference type="Pfam" id="PF01098">
    <property type="entry name" value="FTSW_RODA_SPOVE"/>
    <property type="match status" value="1"/>
</dbReference>
<feature type="transmembrane region" description="Helical" evidence="6">
    <location>
        <begin position="63"/>
        <end position="81"/>
    </location>
</feature>
<protein>
    <recommendedName>
        <fullName evidence="6">Peptidoglycan glycosyltransferase MrdB</fullName>
        <shortName evidence="6">PGT</shortName>
        <ecNumber evidence="6">2.4.99.28</ecNumber>
    </recommendedName>
    <alternativeName>
        <fullName evidence="6">Cell elongation protein RodA</fullName>
    </alternativeName>
    <alternativeName>
        <fullName evidence="6">Cell wall polymerase</fullName>
    </alternativeName>
    <alternativeName>
        <fullName evidence="6">Peptidoglycan polymerase</fullName>
        <shortName evidence="6">PG polymerase</shortName>
    </alternativeName>
</protein>
<comment type="function">
    <text evidence="6">Peptidoglycan polymerase that is essential for cell wall elongation.</text>
</comment>
<dbReference type="Proteomes" id="UP000559987">
    <property type="component" value="Unassembled WGS sequence"/>
</dbReference>
<dbReference type="RefSeq" id="WP_183910758.1">
    <property type="nucleotide sequence ID" value="NZ_JACHXZ010000003.1"/>
</dbReference>
<keyword evidence="6" id="KW-0961">Cell wall biogenesis/degradation</keyword>
<feature type="transmembrane region" description="Helical" evidence="6">
    <location>
        <begin position="152"/>
        <end position="168"/>
    </location>
</feature>